<dbReference type="AlphaFoldDB" id="A0AAV9GTE2"/>
<protein>
    <submittedName>
        <fullName evidence="2">Uncharacterized protein</fullName>
    </submittedName>
</protein>
<dbReference type="EMBL" id="MU865931">
    <property type="protein sequence ID" value="KAK4450643.1"/>
    <property type="molecule type" value="Genomic_DNA"/>
</dbReference>
<proteinExistence type="predicted"/>
<feature type="region of interest" description="Disordered" evidence="1">
    <location>
        <begin position="1"/>
        <end position="72"/>
    </location>
</feature>
<dbReference type="PANTHER" id="PTHR39697:SF1">
    <property type="entry name" value="RICIN B LECTIN DOMAIN-CONTAINING PROTEIN"/>
    <property type="match status" value="1"/>
</dbReference>
<gene>
    <name evidence="2" type="ORF">QBC34DRAFT_437060</name>
</gene>
<comment type="caution">
    <text evidence="2">The sequence shown here is derived from an EMBL/GenBank/DDBJ whole genome shotgun (WGS) entry which is preliminary data.</text>
</comment>
<dbReference type="PANTHER" id="PTHR39697">
    <property type="entry name" value="RICIN B LECTIN DOMAIN-CONTAINING PROTEIN-RELATED"/>
    <property type="match status" value="1"/>
</dbReference>
<reference evidence="2" key="2">
    <citation type="submission" date="2023-05" db="EMBL/GenBank/DDBJ databases">
        <authorList>
            <consortium name="Lawrence Berkeley National Laboratory"/>
            <person name="Steindorff A."/>
            <person name="Hensen N."/>
            <person name="Bonometti L."/>
            <person name="Westerberg I."/>
            <person name="Brannstrom I.O."/>
            <person name="Guillou S."/>
            <person name="Cros-Aarteil S."/>
            <person name="Calhoun S."/>
            <person name="Haridas S."/>
            <person name="Kuo A."/>
            <person name="Mondo S."/>
            <person name="Pangilinan J."/>
            <person name="Riley R."/>
            <person name="Labutti K."/>
            <person name="Andreopoulos B."/>
            <person name="Lipzen A."/>
            <person name="Chen C."/>
            <person name="Yanf M."/>
            <person name="Daum C."/>
            <person name="Ng V."/>
            <person name="Clum A."/>
            <person name="Ohm R."/>
            <person name="Martin F."/>
            <person name="Silar P."/>
            <person name="Natvig D."/>
            <person name="Lalanne C."/>
            <person name="Gautier V."/>
            <person name="Ament-Velasquez S.L."/>
            <person name="Kruys A."/>
            <person name="Hutchinson M.I."/>
            <person name="Powell A.J."/>
            <person name="Barry K."/>
            <person name="Miller A.N."/>
            <person name="Grigoriev I.V."/>
            <person name="Debuchy R."/>
            <person name="Gladieux P."/>
            <person name="Thoren M.H."/>
            <person name="Johannesson H."/>
        </authorList>
    </citation>
    <scope>NUCLEOTIDE SEQUENCE</scope>
    <source>
        <strain evidence="2">PSN243</strain>
    </source>
</reference>
<keyword evidence="3" id="KW-1185">Reference proteome</keyword>
<dbReference type="Proteomes" id="UP001321760">
    <property type="component" value="Unassembled WGS sequence"/>
</dbReference>
<evidence type="ECO:0000256" key="1">
    <source>
        <dbReference type="SAM" id="MobiDB-lite"/>
    </source>
</evidence>
<sequence>MPTTTPSLTLNTSLPLSNTSSSPSPTTTSTTTSPFATPISTTSTTTAFTPTTTTTPTYTPTATTTLPPFSPAPLHSPLPFPLTIPASRLHRNTTPWPSPHPHLLLHLPSNRPLTLHRGTPILATISPASTSLPLGCLLWQIGEHDGWLGLRNIASWTYLGRNFTGEVEASAGHHKWWEYLCARAHPEGGYVLMIVNIVAQTMEKIGVADDGRGLCLREEEARWEFVQVRS</sequence>
<name>A0AAV9GTE2_9PEZI</name>
<evidence type="ECO:0000313" key="3">
    <source>
        <dbReference type="Proteomes" id="UP001321760"/>
    </source>
</evidence>
<reference evidence="2" key="1">
    <citation type="journal article" date="2023" name="Mol. Phylogenet. Evol.">
        <title>Genome-scale phylogeny and comparative genomics of the fungal order Sordariales.</title>
        <authorList>
            <person name="Hensen N."/>
            <person name="Bonometti L."/>
            <person name="Westerberg I."/>
            <person name="Brannstrom I.O."/>
            <person name="Guillou S."/>
            <person name="Cros-Aarteil S."/>
            <person name="Calhoun S."/>
            <person name="Haridas S."/>
            <person name="Kuo A."/>
            <person name="Mondo S."/>
            <person name="Pangilinan J."/>
            <person name="Riley R."/>
            <person name="LaButti K."/>
            <person name="Andreopoulos B."/>
            <person name="Lipzen A."/>
            <person name="Chen C."/>
            <person name="Yan M."/>
            <person name="Daum C."/>
            <person name="Ng V."/>
            <person name="Clum A."/>
            <person name="Steindorff A."/>
            <person name="Ohm R.A."/>
            <person name="Martin F."/>
            <person name="Silar P."/>
            <person name="Natvig D.O."/>
            <person name="Lalanne C."/>
            <person name="Gautier V."/>
            <person name="Ament-Velasquez S.L."/>
            <person name="Kruys A."/>
            <person name="Hutchinson M.I."/>
            <person name="Powell A.J."/>
            <person name="Barry K."/>
            <person name="Miller A.N."/>
            <person name="Grigoriev I.V."/>
            <person name="Debuchy R."/>
            <person name="Gladieux P."/>
            <person name="Hiltunen Thoren M."/>
            <person name="Johannesson H."/>
        </authorList>
    </citation>
    <scope>NUCLEOTIDE SEQUENCE</scope>
    <source>
        <strain evidence="2">PSN243</strain>
    </source>
</reference>
<feature type="compositionally biased region" description="Low complexity" evidence="1">
    <location>
        <begin position="1"/>
        <end position="67"/>
    </location>
</feature>
<evidence type="ECO:0000313" key="2">
    <source>
        <dbReference type="EMBL" id="KAK4450643.1"/>
    </source>
</evidence>
<organism evidence="2 3">
    <name type="scientific">Podospora aff. communis PSN243</name>
    <dbReference type="NCBI Taxonomy" id="3040156"/>
    <lineage>
        <taxon>Eukaryota</taxon>
        <taxon>Fungi</taxon>
        <taxon>Dikarya</taxon>
        <taxon>Ascomycota</taxon>
        <taxon>Pezizomycotina</taxon>
        <taxon>Sordariomycetes</taxon>
        <taxon>Sordariomycetidae</taxon>
        <taxon>Sordariales</taxon>
        <taxon>Podosporaceae</taxon>
        <taxon>Podospora</taxon>
    </lineage>
</organism>
<accession>A0AAV9GTE2</accession>